<comment type="caution">
    <text evidence="1">The sequence shown here is derived from an EMBL/GenBank/DDBJ whole genome shotgun (WGS) entry which is preliminary data.</text>
</comment>
<dbReference type="EMBL" id="CAJVPK010000471">
    <property type="protein sequence ID" value="CAG8514592.1"/>
    <property type="molecule type" value="Genomic_DNA"/>
</dbReference>
<evidence type="ECO:0000313" key="1">
    <source>
        <dbReference type="EMBL" id="CAG8514592.1"/>
    </source>
</evidence>
<keyword evidence="2" id="KW-1185">Reference proteome</keyword>
<dbReference type="Proteomes" id="UP000789706">
    <property type="component" value="Unassembled WGS sequence"/>
</dbReference>
<dbReference type="OrthoDB" id="2420101at2759"/>
<proteinExistence type="predicted"/>
<name>A0A9N9A1C3_9GLOM</name>
<dbReference type="InterPro" id="IPR016024">
    <property type="entry name" value="ARM-type_fold"/>
</dbReference>
<sequence>MREKIILAIENYIDKHREKIKERVDKNVEKLKVTIIDKLPDQILEFIKKHSDDGDGHDTFMENVFQVISNIADRVSDDFKEDIRESTRERLDEATIDTSDRLTDKIIKESKNAVRDVTSKDDDGESWWSNIDLSFLRGGKEGIITKILELARPPIRKSGEEVNRKVSEKIPDNVKDKLCSKFGLTAKKDRQIQEEIHERGISLSKHGKEEDGHIISKFFNSLIHKGDDDGNKNEGARLNIIDKLFAKLPDKIQIFLEPHVKEFEERLIDHLNTELRENIFKDDNFLGGIKGILGKFGDKDGDGKNDLLEGVHNVVGSLFRKK</sequence>
<dbReference type="AlphaFoldDB" id="A0A9N9A1C3"/>
<protein>
    <submittedName>
        <fullName evidence="1">9045_t:CDS:1</fullName>
    </submittedName>
</protein>
<gene>
    <name evidence="1" type="ORF">DEBURN_LOCUS5352</name>
</gene>
<accession>A0A9N9A1C3</accession>
<reference evidence="1" key="1">
    <citation type="submission" date="2021-06" db="EMBL/GenBank/DDBJ databases">
        <authorList>
            <person name="Kallberg Y."/>
            <person name="Tangrot J."/>
            <person name="Rosling A."/>
        </authorList>
    </citation>
    <scope>NUCLEOTIDE SEQUENCE</scope>
    <source>
        <strain evidence="1">AZ414A</strain>
    </source>
</reference>
<dbReference type="SUPFAM" id="SSF48371">
    <property type="entry name" value="ARM repeat"/>
    <property type="match status" value="1"/>
</dbReference>
<organism evidence="1 2">
    <name type="scientific">Diversispora eburnea</name>
    <dbReference type="NCBI Taxonomy" id="1213867"/>
    <lineage>
        <taxon>Eukaryota</taxon>
        <taxon>Fungi</taxon>
        <taxon>Fungi incertae sedis</taxon>
        <taxon>Mucoromycota</taxon>
        <taxon>Glomeromycotina</taxon>
        <taxon>Glomeromycetes</taxon>
        <taxon>Diversisporales</taxon>
        <taxon>Diversisporaceae</taxon>
        <taxon>Diversispora</taxon>
    </lineage>
</organism>
<evidence type="ECO:0000313" key="2">
    <source>
        <dbReference type="Proteomes" id="UP000789706"/>
    </source>
</evidence>